<evidence type="ECO:0000256" key="1">
    <source>
        <dbReference type="SAM" id="MobiDB-lite"/>
    </source>
</evidence>
<proteinExistence type="predicted"/>
<dbReference type="EMBL" id="GGEC01013181">
    <property type="protein sequence ID" value="MBW93664.1"/>
    <property type="molecule type" value="Transcribed_RNA"/>
</dbReference>
<protein>
    <submittedName>
        <fullName evidence="2">Uncharacterized protein</fullName>
    </submittedName>
</protein>
<accession>A0A2P2JJN7</accession>
<reference evidence="2" key="1">
    <citation type="submission" date="2018-02" db="EMBL/GenBank/DDBJ databases">
        <title>Rhizophora mucronata_Transcriptome.</title>
        <authorList>
            <person name="Meera S.P."/>
            <person name="Sreeshan A."/>
            <person name="Augustine A."/>
        </authorList>
    </citation>
    <scope>NUCLEOTIDE SEQUENCE</scope>
    <source>
        <tissue evidence="2">Leaf</tissue>
    </source>
</reference>
<organism evidence="2">
    <name type="scientific">Rhizophora mucronata</name>
    <name type="common">Asiatic mangrove</name>
    <dbReference type="NCBI Taxonomy" id="61149"/>
    <lineage>
        <taxon>Eukaryota</taxon>
        <taxon>Viridiplantae</taxon>
        <taxon>Streptophyta</taxon>
        <taxon>Embryophyta</taxon>
        <taxon>Tracheophyta</taxon>
        <taxon>Spermatophyta</taxon>
        <taxon>Magnoliopsida</taxon>
        <taxon>eudicotyledons</taxon>
        <taxon>Gunneridae</taxon>
        <taxon>Pentapetalae</taxon>
        <taxon>rosids</taxon>
        <taxon>fabids</taxon>
        <taxon>Malpighiales</taxon>
        <taxon>Rhizophoraceae</taxon>
        <taxon>Rhizophora</taxon>
    </lineage>
</organism>
<name>A0A2P2JJN7_RHIMU</name>
<sequence>MDQSPPFYFPSKFTFKIHPFVSNIHPMKVTTDPINHSYITINRLQETMNTPKKKKTNESIEPKSNIMMSNKKLSKFNTN</sequence>
<evidence type="ECO:0000313" key="2">
    <source>
        <dbReference type="EMBL" id="MBW93664.1"/>
    </source>
</evidence>
<dbReference type="AlphaFoldDB" id="A0A2P2JJN7"/>
<feature type="region of interest" description="Disordered" evidence="1">
    <location>
        <begin position="48"/>
        <end position="79"/>
    </location>
</feature>